<comment type="similarity">
    <text evidence="1">Belongs to the YciI family.</text>
</comment>
<name>A0A937A4G4_9FLAO</name>
<evidence type="ECO:0000313" key="3">
    <source>
        <dbReference type="EMBL" id="MBL0684169.1"/>
    </source>
</evidence>
<dbReference type="InterPro" id="IPR011008">
    <property type="entry name" value="Dimeric_a/b-barrel"/>
</dbReference>
<evidence type="ECO:0000256" key="1">
    <source>
        <dbReference type="ARBA" id="ARBA00007689"/>
    </source>
</evidence>
<gene>
    <name evidence="3" type="ORF">JJQ60_11625</name>
</gene>
<dbReference type="EMBL" id="JAERQJ010000004">
    <property type="protein sequence ID" value="MBL0684169.1"/>
    <property type="molecule type" value="Genomic_DNA"/>
</dbReference>
<dbReference type="Gene3D" id="3.30.70.1060">
    <property type="entry name" value="Dimeric alpha+beta barrel"/>
    <property type="match status" value="1"/>
</dbReference>
<protein>
    <recommendedName>
        <fullName evidence="2">YCII-related domain-containing protein</fullName>
    </recommendedName>
</protein>
<evidence type="ECO:0000313" key="4">
    <source>
        <dbReference type="Proteomes" id="UP000651057"/>
    </source>
</evidence>
<keyword evidence="4" id="KW-1185">Reference proteome</keyword>
<dbReference type="PANTHER" id="PTHR35174">
    <property type="entry name" value="BLL7171 PROTEIN-RELATED"/>
    <property type="match status" value="1"/>
</dbReference>
<evidence type="ECO:0000259" key="2">
    <source>
        <dbReference type="Pfam" id="PF03795"/>
    </source>
</evidence>
<dbReference type="RefSeq" id="WP_201919906.1">
    <property type="nucleotide sequence ID" value="NZ_BAABAX010000003.1"/>
</dbReference>
<feature type="domain" description="YCII-related" evidence="2">
    <location>
        <begin position="19"/>
        <end position="112"/>
    </location>
</feature>
<sequence>MKQFIFLFKGGDELWDSKSEKEQEVHMQDWMQWIDGIAKKDQYLGGERLYPGGKTIHPGGIKVTDRPLTETKELVGGYIIVKANTIEEATEMAKGCPGLLWESSVEVREVWPED</sequence>
<organism evidence="3 4">
    <name type="scientific">Aquimarina mytili</name>
    <dbReference type="NCBI Taxonomy" id="874423"/>
    <lineage>
        <taxon>Bacteria</taxon>
        <taxon>Pseudomonadati</taxon>
        <taxon>Bacteroidota</taxon>
        <taxon>Flavobacteriia</taxon>
        <taxon>Flavobacteriales</taxon>
        <taxon>Flavobacteriaceae</taxon>
        <taxon>Aquimarina</taxon>
    </lineage>
</organism>
<dbReference type="InterPro" id="IPR005545">
    <property type="entry name" value="YCII"/>
</dbReference>
<dbReference type="Pfam" id="PF03795">
    <property type="entry name" value="YCII"/>
    <property type="match status" value="1"/>
</dbReference>
<comment type="caution">
    <text evidence="3">The sequence shown here is derived from an EMBL/GenBank/DDBJ whole genome shotgun (WGS) entry which is preliminary data.</text>
</comment>
<dbReference type="AlphaFoldDB" id="A0A937A4G4"/>
<dbReference type="SUPFAM" id="SSF54909">
    <property type="entry name" value="Dimeric alpha+beta barrel"/>
    <property type="match status" value="1"/>
</dbReference>
<proteinExistence type="inferred from homology"/>
<dbReference type="Proteomes" id="UP000651057">
    <property type="component" value="Unassembled WGS sequence"/>
</dbReference>
<dbReference type="PANTHER" id="PTHR35174:SF1">
    <property type="entry name" value="BLL0086 PROTEIN"/>
    <property type="match status" value="1"/>
</dbReference>
<reference evidence="3" key="1">
    <citation type="submission" date="2021-01" db="EMBL/GenBank/DDBJ databases">
        <authorList>
            <person name="Zhong Y.L."/>
        </authorList>
    </citation>
    <scope>NUCLEOTIDE SEQUENCE</scope>
    <source>
        <strain evidence="3">KCTC 23302</strain>
    </source>
</reference>
<accession>A0A937A4G4</accession>